<dbReference type="InterPro" id="IPR002110">
    <property type="entry name" value="Ankyrin_rpt"/>
</dbReference>
<name>A0A820RW01_9BILA</name>
<dbReference type="Proteomes" id="UP000663873">
    <property type="component" value="Unassembled WGS sequence"/>
</dbReference>
<dbReference type="EMBL" id="CAJOBR010001061">
    <property type="protein sequence ID" value="CAF4573924.1"/>
    <property type="molecule type" value="Genomic_DNA"/>
</dbReference>
<dbReference type="Proteomes" id="UP000663848">
    <property type="component" value="Unassembled WGS sequence"/>
</dbReference>
<dbReference type="EMBL" id="CAJOBP010000869">
    <property type="protein sequence ID" value="CAF4229835.1"/>
    <property type="molecule type" value="Genomic_DNA"/>
</dbReference>
<dbReference type="SUPFAM" id="SSF48403">
    <property type="entry name" value="Ankyrin repeat"/>
    <property type="match status" value="1"/>
</dbReference>
<dbReference type="SMART" id="SM00185">
    <property type="entry name" value="ARM"/>
    <property type="match status" value="7"/>
</dbReference>
<dbReference type="InterPro" id="IPR000225">
    <property type="entry name" value="Armadillo"/>
</dbReference>
<evidence type="ECO:0000313" key="6">
    <source>
        <dbReference type="Proteomes" id="UP000663862"/>
    </source>
</evidence>
<evidence type="ECO:0000313" key="7">
    <source>
        <dbReference type="Proteomes" id="UP000663873"/>
    </source>
</evidence>
<dbReference type="Proteomes" id="UP000663838">
    <property type="component" value="Unassembled WGS sequence"/>
</dbReference>
<evidence type="ECO:0000313" key="3">
    <source>
        <dbReference type="EMBL" id="CAF4442637.1"/>
    </source>
</evidence>
<dbReference type="Proteomes" id="UP000663862">
    <property type="component" value="Unassembled WGS sequence"/>
</dbReference>
<gene>
    <name evidence="4" type="ORF">QYT958_LOCUS9817</name>
    <name evidence="5" type="ORF">TOA249_LOCUS15168</name>
    <name evidence="3" type="ORF">TSG867_LOCUS16325</name>
    <name evidence="2" type="ORF">UJA718_LOCUS8263</name>
</gene>
<dbReference type="EMBL" id="CAJOBQ010000992">
    <property type="protein sequence ID" value="CAF4442637.1"/>
    <property type="molecule type" value="Genomic_DNA"/>
</dbReference>
<accession>A0A820RW01</accession>
<dbReference type="InterPro" id="IPR043379">
    <property type="entry name" value="ANKAR"/>
</dbReference>
<organism evidence="3 6">
    <name type="scientific">Rotaria socialis</name>
    <dbReference type="NCBI Taxonomy" id="392032"/>
    <lineage>
        <taxon>Eukaryota</taxon>
        <taxon>Metazoa</taxon>
        <taxon>Spiralia</taxon>
        <taxon>Gnathifera</taxon>
        <taxon>Rotifera</taxon>
        <taxon>Eurotatoria</taxon>
        <taxon>Bdelloidea</taxon>
        <taxon>Philodinida</taxon>
        <taxon>Philodinidae</taxon>
        <taxon>Rotaria</taxon>
    </lineage>
</organism>
<proteinExistence type="predicted"/>
<dbReference type="InterPro" id="IPR036770">
    <property type="entry name" value="Ankyrin_rpt-contain_sf"/>
</dbReference>
<dbReference type="InterPro" id="IPR011989">
    <property type="entry name" value="ARM-like"/>
</dbReference>
<dbReference type="PANTHER" id="PTHR46464">
    <property type="entry name" value="ANK_REP_REGION DOMAIN-CONTAINING PROTEIN"/>
    <property type="match status" value="1"/>
</dbReference>
<evidence type="ECO:0008006" key="8">
    <source>
        <dbReference type="Google" id="ProtNLM"/>
    </source>
</evidence>
<dbReference type="Gene3D" id="1.25.40.20">
    <property type="entry name" value="Ankyrin repeat-containing domain"/>
    <property type="match status" value="1"/>
</dbReference>
<feature type="region of interest" description="Disordered" evidence="1">
    <location>
        <begin position="810"/>
        <end position="838"/>
    </location>
</feature>
<dbReference type="PANTHER" id="PTHR46464:SF2">
    <property type="entry name" value="ANKYRIN AND ARMADILLO REPEAT-CONTAINING PROTEIN"/>
    <property type="match status" value="1"/>
</dbReference>
<evidence type="ECO:0000256" key="1">
    <source>
        <dbReference type="SAM" id="MobiDB-lite"/>
    </source>
</evidence>
<dbReference type="SUPFAM" id="SSF48371">
    <property type="entry name" value="ARM repeat"/>
    <property type="match status" value="1"/>
</dbReference>
<protein>
    <recommendedName>
        <fullName evidence="8">Ankyrin and armadillo repeat-containing protein</fullName>
    </recommendedName>
</protein>
<dbReference type="Gene3D" id="1.25.10.10">
    <property type="entry name" value="Leucine-rich Repeat Variant"/>
    <property type="match status" value="3"/>
</dbReference>
<keyword evidence="7" id="KW-1185">Reference proteome</keyword>
<evidence type="ECO:0000313" key="4">
    <source>
        <dbReference type="EMBL" id="CAF4573924.1"/>
    </source>
</evidence>
<dbReference type="InterPro" id="IPR016024">
    <property type="entry name" value="ARM-type_fold"/>
</dbReference>
<sequence>MMISTPIPSPGIVEPIDESLNINVYDDNGYLPLHRAAFNGHELTIKNILDEAQKRNELLQQLEAITHDVNEFTPLLLATAAGRLDIIAYFLTYPVNFYATDAHGFGMTAIAVLSQNERTLRYIIDLPISSKEYNVWKPMFKLFASIREEDSSAAGRMIELLTRPQSDHIHVSSYWLPMLDNGLLPTLVQIFDLSRNDDALESAFLILLNLFNALPDRKSELDKMKNSFSAILKHTRSTNNQILTLLGRTVSSLSTEKLLVDSMVDQGLVESLVTLLDKQHSPQIIYPFFDCLANVVAKSFEYQHKFVFLKDFLLLIVRSYLQEFDLNLSLSVIRFIRQLVRNNPVLQDILAHYGACEHLLGALSASSKELQQVSIEAIQALSDKNQLVQQILLREHALEQLLTLLEKTNMSTLQIAIVCTLWTLCENNSIQKRDVATRIGVRKLISFYTIKSDEHLLVVTDALNELAKSAASVNMNIPEEINQSQGIPYLIRLLKSDNELLVLSVLKSLQLITCAPGFTSNRKNQEIIVKNDGVKLLVALMMHAKREAVQVESAQALACIALGNNQCSVLIESTLDFSYGHLVDLMHSRDINVQIKASNALATFIYNNSRVQLSLSNQYQFSFRYFEKFLQSHNDSVRSTAAFQVVAFSGLITEQKQSVNTAIGCGILMDILRASPVDDAQSAAAECLARLAHMKSGIPQAVVAVNAIDHLCHLFSSSNDITIGNAAVALGFLSYVPEGRRKLLYRCRNEPDIMAFLKVYNCLPGAIPRLSIHLLEDWDRYDTLKLPKLRSQEANIRYFKVLSNNIERSRAAPQSDYENEQAPSNKSDFYLPPLRQKV</sequence>
<evidence type="ECO:0000313" key="5">
    <source>
        <dbReference type="EMBL" id="CAF4669312.1"/>
    </source>
</evidence>
<dbReference type="SMART" id="SM00248">
    <property type="entry name" value="ANK"/>
    <property type="match status" value="2"/>
</dbReference>
<dbReference type="AlphaFoldDB" id="A0A820RW01"/>
<comment type="caution">
    <text evidence="3">The sequence shown here is derived from an EMBL/GenBank/DDBJ whole genome shotgun (WGS) entry which is preliminary data.</text>
</comment>
<dbReference type="EMBL" id="CAJOBS010000976">
    <property type="protein sequence ID" value="CAF4669312.1"/>
    <property type="molecule type" value="Genomic_DNA"/>
</dbReference>
<reference evidence="3" key="1">
    <citation type="submission" date="2021-02" db="EMBL/GenBank/DDBJ databases">
        <authorList>
            <person name="Nowell W R."/>
        </authorList>
    </citation>
    <scope>NUCLEOTIDE SEQUENCE</scope>
</reference>
<evidence type="ECO:0000313" key="2">
    <source>
        <dbReference type="EMBL" id="CAF4229835.1"/>
    </source>
</evidence>